<evidence type="ECO:0000259" key="1">
    <source>
        <dbReference type="Pfam" id="PF03190"/>
    </source>
</evidence>
<dbReference type="OrthoDB" id="9762614at2"/>
<dbReference type="SUPFAM" id="SSF48208">
    <property type="entry name" value="Six-hairpin glycosidases"/>
    <property type="match status" value="1"/>
</dbReference>
<dbReference type="EMBL" id="CP032157">
    <property type="protein sequence ID" value="AXY77243.1"/>
    <property type="molecule type" value="Genomic_DNA"/>
</dbReference>
<proteinExistence type="predicted"/>
<dbReference type="Proteomes" id="UP000263900">
    <property type="component" value="Chromosome"/>
</dbReference>
<dbReference type="PANTHER" id="PTHR42899">
    <property type="entry name" value="SPERMATOGENESIS-ASSOCIATED PROTEIN 20"/>
    <property type="match status" value="1"/>
</dbReference>
<dbReference type="Gene3D" id="3.40.30.10">
    <property type="entry name" value="Glutaredoxin"/>
    <property type="match status" value="1"/>
</dbReference>
<dbReference type="RefSeq" id="WP_119053119.1">
    <property type="nucleotide sequence ID" value="NZ_CP032157.1"/>
</dbReference>
<dbReference type="AlphaFoldDB" id="A0A3B7MV43"/>
<organism evidence="2 3">
    <name type="scientific">Paraflavitalea soli</name>
    <dbReference type="NCBI Taxonomy" id="2315862"/>
    <lineage>
        <taxon>Bacteria</taxon>
        <taxon>Pseudomonadati</taxon>
        <taxon>Bacteroidota</taxon>
        <taxon>Chitinophagia</taxon>
        <taxon>Chitinophagales</taxon>
        <taxon>Chitinophagaceae</taxon>
        <taxon>Paraflavitalea</taxon>
    </lineage>
</organism>
<dbReference type="PANTHER" id="PTHR42899:SF1">
    <property type="entry name" value="SPERMATOGENESIS-ASSOCIATED PROTEIN 20"/>
    <property type="match status" value="1"/>
</dbReference>
<evidence type="ECO:0000313" key="3">
    <source>
        <dbReference type="Proteomes" id="UP000263900"/>
    </source>
</evidence>
<dbReference type="SUPFAM" id="SSF52833">
    <property type="entry name" value="Thioredoxin-like"/>
    <property type="match status" value="1"/>
</dbReference>
<dbReference type="InterPro" id="IPR008928">
    <property type="entry name" value="6-hairpin_glycosidase_sf"/>
</dbReference>
<reference evidence="2 3" key="1">
    <citation type="submission" date="2018-09" db="EMBL/GenBank/DDBJ databases">
        <title>Genome sequencing of strain 6GH32-13.</title>
        <authorList>
            <person name="Weon H.-Y."/>
            <person name="Heo J."/>
            <person name="Kwon S.-W."/>
        </authorList>
    </citation>
    <scope>NUCLEOTIDE SEQUENCE [LARGE SCALE GENOMIC DNA]</scope>
    <source>
        <strain evidence="2 3">5GH32-13</strain>
    </source>
</reference>
<dbReference type="PIRSF" id="PIRSF006402">
    <property type="entry name" value="UCP006402_thioredoxin"/>
    <property type="match status" value="1"/>
</dbReference>
<dbReference type="KEGG" id="pseg:D3H65_26105"/>
<protein>
    <submittedName>
        <fullName evidence="2">Thioredoxin domain-containing protein</fullName>
    </submittedName>
</protein>
<dbReference type="InterPro" id="IPR004879">
    <property type="entry name" value="Ssp411-like_TRX"/>
</dbReference>
<dbReference type="CDD" id="cd02955">
    <property type="entry name" value="SSP411"/>
    <property type="match status" value="1"/>
</dbReference>
<accession>A0A3B7MV43</accession>
<dbReference type="InterPro" id="IPR024705">
    <property type="entry name" value="Ssp411"/>
</dbReference>
<keyword evidence="3" id="KW-1185">Reference proteome</keyword>
<sequence>MSKFTNRLSKESSPYLLQHAHNPVDWYPWGEEALNRARTENKPILVSIGYAACHWCHVMEKESFEDEATASFMNEHFINIKIDREERPDLDHIYMDAVQTMTGSGGWPLNAFLTPSGKPFYGGTYFPPRPVVNRPSWKDVLTGVNNAFREKRQAIEDQAENLTQHLLRSNEFGLEKITTLNIDPDTTFTREKAALMYTNIMKTADQEEGGFGRAPKFPQTFTIQFLLHHYYYTKKEDALKQACLSLDKMILGGIYDQLGGGFARYATDIAWLVPHFEKMLYDNALLVIVLSEAFQLTHNPLYERAIRQTLSFTEREMLSPEYGFYSALDADSEGEEGRYYVWDKQAIDAILGEEAALFCAFYDVREGGNWEHKNILNIKMPPEEFAAQHHLTLKDLWQRMDKCRGVLMQHRNRRIRPLLDDKQLLGWNALMNHAYCKAAGALGEDHYRQVAIRNMDFLLGRFQLPDGAFHHTYKDGVAKYPAFLDDYSYLIQALLQLQEVTGDVGYLYRAKTLTTYVLDNFSEPDTGFFYFTPTGQADIIVRKKEVYDGAVPSGNAVMAMNLYCLGIIFDVPGWRERSVQICALLQQTVSRYPGSFGVWATLIQGLTYTIPEIAIIGGNFAMLREDVLRRFIPIHVLQSAPSEPSNQDFPMLGQKPYSSGTAIYLCRNYACQLPVNEVDALVQLMGNV</sequence>
<gene>
    <name evidence="2" type="ORF">D3H65_26105</name>
</gene>
<evidence type="ECO:0000313" key="2">
    <source>
        <dbReference type="EMBL" id="AXY77243.1"/>
    </source>
</evidence>
<dbReference type="InterPro" id="IPR036249">
    <property type="entry name" value="Thioredoxin-like_sf"/>
</dbReference>
<dbReference type="Pfam" id="PF03190">
    <property type="entry name" value="Thioredox_DsbH"/>
    <property type="match status" value="1"/>
</dbReference>
<feature type="domain" description="Spermatogenesis-associated protein 20-like TRX" evidence="1">
    <location>
        <begin position="5"/>
        <end position="166"/>
    </location>
</feature>
<dbReference type="Gene3D" id="1.50.10.20">
    <property type="match status" value="1"/>
</dbReference>
<dbReference type="GO" id="GO:0005975">
    <property type="term" value="P:carbohydrate metabolic process"/>
    <property type="evidence" value="ECO:0007669"/>
    <property type="project" value="InterPro"/>
</dbReference>
<name>A0A3B7MV43_9BACT</name>